<sequence>MTSGAPRVTPIVSDSPGSFAWGVWNQRHPVLIKQIRDAYPYPPAAHEALEALLAESIAGDIQKLPSDVHDFAMWEQWCDDQYGRPWAQAPFLWAESYFYRRVLEAVGYFRPGPLRGVDTFAPFKQAELATPLVETELTALDALAGLGLSDQRHAVLTASLWGNRADLGFRITAKGPDHGAPEADLIVDDSATAWVILDDAPSAVVHLVADNAGRELLADLVLIDHLLTTGAAVQVVLHVKPQPYYVSDANGSDVVDVTRRIAAAPGDAADIGHRLWAALTDGTLQLRTHAFWCAPLPFDRMPTDLVMELSKATLTILKGDLNYRKLVGDCTWPATTPFGELTSYFPSPVAALRTLKSDVAVGIGLAELEQLDASGAQWRTDGTHALIQVRK</sequence>
<keyword evidence="4" id="KW-0479">Metal-binding</keyword>
<accession>A0ABP5FTE3</accession>
<dbReference type="EMBL" id="BAAAQN010000017">
    <property type="protein sequence ID" value="GAA2031255.1"/>
    <property type="molecule type" value="Genomic_DNA"/>
</dbReference>
<evidence type="ECO:0000256" key="1">
    <source>
        <dbReference type="ARBA" id="ARBA00001326"/>
    </source>
</evidence>
<keyword evidence="6" id="KW-0464">Manganese</keyword>
<evidence type="ECO:0000313" key="9">
    <source>
        <dbReference type="EMBL" id="GAA2031255.1"/>
    </source>
</evidence>
<comment type="similarity">
    <text evidence="3">Belongs to the damage-control phosphatase family. Sugar phosphate phosphatase III subfamily.</text>
</comment>
<reference evidence="10" key="1">
    <citation type="journal article" date="2019" name="Int. J. Syst. Evol. Microbiol.">
        <title>The Global Catalogue of Microorganisms (GCM) 10K type strain sequencing project: providing services to taxonomists for standard genome sequencing and annotation.</title>
        <authorList>
            <consortium name="The Broad Institute Genomics Platform"/>
            <consortium name="The Broad Institute Genome Sequencing Center for Infectious Disease"/>
            <person name="Wu L."/>
            <person name="Ma J."/>
        </authorList>
    </citation>
    <scope>NUCLEOTIDE SEQUENCE [LARGE SCALE GENOMIC DNA]</scope>
    <source>
        <strain evidence="10">JCM 16014</strain>
    </source>
</reference>
<feature type="domain" description="Damage-control phosphatase ARMT1-like metal-binding" evidence="8">
    <location>
        <begin position="26"/>
        <end position="363"/>
    </location>
</feature>
<comment type="catalytic activity">
    <reaction evidence="1">
        <text>beta-D-fructose 1-phosphate + H2O = D-fructose + phosphate</text>
        <dbReference type="Rhea" id="RHEA:35603"/>
        <dbReference type="ChEBI" id="CHEBI:15377"/>
        <dbReference type="ChEBI" id="CHEBI:37721"/>
        <dbReference type="ChEBI" id="CHEBI:43474"/>
        <dbReference type="ChEBI" id="CHEBI:138881"/>
    </reaction>
</comment>
<dbReference type="InterPro" id="IPR002791">
    <property type="entry name" value="ARMT1-like_metal-bd"/>
</dbReference>
<proteinExistence type="inferred from homology"/>
<comment type="catalytic activity">
    <reaction evidence="7">
        <text>beta-D-fructose 6-phosphate = dihydroxyacetone + D-glyceraldehyde 3-phosphate</text>
        <dbReference type="Rhea" id="RHEA:28002"/>
        <dbReference type="ChEBI" id="CHEBI:16016"/>
        <dbReference type="ChEBI" id="CHEBI:57634"/>
        <dbReference type="ChEBI" id="CHEBI:59776"/>
    </reaction>
</comment>
<comment type="cofactor">
    <cofactor evidence="2">
        <name>Mn(2+)</name>
        <dbReference type="ChEBI" id="CHEBI:29035"/>
    </cofactor>
</comment>
<evidence type="ECO:0000256" key="5">
    <source>
        <dbReference type="ARBA" id="ARBA00022801"/>
    </source>
</evidence>
<comment type="caution">
    <text evidence="9">The sequence shown here is derived from an EMBL/GenBank/DDBJ whole genome shotgun (WGS) entry which is preliminary data.</text>
</comment>
<dbReference type="RefSeq" id="WP_344666563.1">
    <property type="nucleotide sequence ID" value="NZ_BAAAQN010000017.1"/>
</dbReference>
<evidence type="ECO:0000256" key="6">
    <source>
        <dbReference type="ARBA" id="ARBA00023211"/>
    </source>
</evidence>
<dbReference type="InterPro" id="IPR036075">
    <property type="entry name" value="ARMT-1-like_metal-bd_sf"/>
</dbReference>
<name>A0ABP5FTE3_9ACTN</name>
<dbReference type="InterPro" id="IPR039763">
    <property type="entry name" value="ARMT1"/>
</dbReference>
<evidence type="ECO:0000256" key="4">
    <source>
        <dbReference type="ARBA" id="ARBA00022723"/>
    </source>
</evidence>
<keyword evidence="5" id="KW-0378">Hydrolase</keyword>
<dbReference type="Pfam" id="PF01937">
    <property type="entry name" value="ARMT1-like_dom"/>
    <property type="match status" value="1"/>
</dbReference>
<dbReference type="Gene3D" id="1.20.930.60">
    <property type="match status" value="1"/>
</dbReference>
<dbReference type="PANTHER" id="PTHR12260:SF6">
    <property type="entry name" value="DAMAGE-CONTROL PHOSPHATASE ARMT1"/>
    <property type="match status" value="1"/>
</dbReference>
<organism evidence="9 10">
    <name type="scientific">Catenulispora yoronensis</name>
    <dbReference type="NCBI Taxonomy" id="450799"/>
    <lineage>
        <taxon>Bacteria</taxon>
        <taxon>Bacillati</taxon>
        <taxon>Actinomycetota</taxon>
        <taxon>Actinomycetes</taxon>
        <taxon>Catenulisporales</taxon>
        <taxon>Catenulisporaceae</taxon>
        <taxon>Catenulispora</taxon>
    </lineage>
</organism>
<dbReference type="PANTHER" id="PTHR12260">
    <property type="entry name" value="DAMAGE-CONTROL PHOSPHATASE ARMT1"/>
    <property type="match status" value="1"/>
</dbReference>
<evidence type="ECO:0000313" key="10">
    <source>
        <dbReference type="Proteomes" id="UP001500751"/>
    </source>
</evidence>
<protein>
    <submittedName>
        <fullName evidence="9">Damage-control phosphatase ARMT1 family protein</fullName>
    </submittedName>
</protein>
<keyword evidence="10" id="KW-1185">Reference proteome</keyword>
<evidence type="ECO:0000256" key="3">
    <source>
        <dbReference type="ARBA" id="ARBA00009519"/>
    </source>
</evidence>
<evidence type="ECO:0000256" key="2">
    <source>
        <dbReference type="ARBA" id="ARBA00001936"/>
    </source>
</evidence>
<dbReference type="Proteomes" id="UP001500751">
    <property type="component" value="Unassembled WGS sequence"/>
</dbReference>
<evidence type="ECO:0000259" key="8">
    <source>
        <dbReference type="Pfam" id="PF01937"/>
    </source>
</evidence>
<dbReference type="SUPFAM" id="SSF111321">
    <property type="entry name" value="AF1104-like"/>
    <property type="match status" value="1"/>
</dbReference>
<gene>
    <name evidence="9" type="ORF">GCM10009839_33920</name>
</gene>
<evidence type="ECO:0000256" key="7">
    <source>
        <dbReference type="ARBA" id="ARBA00048809"/>
    </source>
</evidence>
<dbReference type="Gene3D" id="3.40.50.10880">
    <property type="entry name" value="Uncharacterised protein PF01937, DUF89, domain 3"/>
    <property type="match status" value="1"/>
</dbReference>